<evidence type="ECO:0000313" key="3">
    <source>
        <dbReference type="Proteomes" id="UP000070700"/>
    </source>
</evidence>
<keyword evidence="1" id="KW-0732">Signal</keyword>
<keyword evidence="3" id="KW-1185">Reference proteome</keyword>
<feature type="signal peptide" evidence="1">
    <location>
        <begin position="1"/>
        <end position="19"/>
    </location>
</feature>
<dbReference type="EMBL" id="KQ947407">
    <property type="protein sequence ID" value="KUJ21909.1"/>
    <property type="molecule type" value="Genomic_DNA"/>
</dbReference>
<sequence length="165" mass="17588">MYLTTLTLILACLTLPILSHPTTKPLAWVNLLPLLPRDSTSTTTSSSHPLCTPPPGFTLGYQHCTFASAILTPSLNPLSNTSVLADCWVFDAVCDLVGQGLNVQVEGLVGGCLWVGSELESAVTVNFGDGRVGTGSPVVGYGGKMWDGGVGDCWWDEWFNLECRV</sequence>
<evidence type="ECO:0000256" key="1">
    <source>
        <dbReference type="SAM" id="SignalP"/>
    </source>
</evidence>
<evidence type="ECO:0000313" key="2">
    <source>
        <dbReference type="EMBL" id="KUJ21909.1"/>
    </source>
</evidence>
<dbReference type="Proteomes" id="UP000070700">
    <property type="component" value="Unassembled WGS sequence"/>
</dbReference>
<feature type="chain" id="PRO_5008268466" evidence="1">
    <location>
        <begin position="20"/>
        <end position="165"/>
    </location>
</feature>
<dbReference type="InParanoid" id="A0A194XPA4"/>
<dbReference type="AlphaFoldDB" id="A0A194XPA4"/>
<dbReference type="GeneID" id="28827893"/>
<accession>A0A194XPA4</accession>
<dbReference type="KEGG" id="psco:LY89DRAFT_714931"/>
<name>A0A194XPA4_MOLSC</name>
<organism evidence="2 3">
    <name type="scientific">Mollisia scopiformis</name>
    <name type="common">Conifer needle endophyte fungus</name>
    <name type="synonym">Phialocephala scopiformis</name>
    <dbReference type="NCBI Taxonomy" id="149040"/>
    <lineage>
        <taxon>Eukaryota</taxon>
        <taxon>Fungi</taxon>
        <taxon>Dikarya</taxon>
        <taxon>Ascomycota</taxon>
        <taxon>Pezizomycotina</taxon>
        <taxon>Leotiomycetes</taxon>
        <taxon>Helotiales</taxon>
        <taxon>Mollisiaceae</taxon>
        <taxon>Mollisia</taxon>
    </lineage>
</organism>
<gene>
    <name evidence="2" type="ORF">LY89DRAFT_714931</name>
</gene>
<dbReference type="RefSeq" id="XP_018076264.1">
    <property type="nucleotide sequence ID" value="XM_018218167.1"/>
</dbReference>
<proteinExistence type="predicted"/>
<protein>
    <submittedName>
        <fullName evidence="2">Uncharacterized protein</fullName>
    </submittedName>
</protein>
<reference evidence="2 3" key="1">
    <citation type="submission" date="2015-10" db="EMBL/GenBank/DDBJ databases">
        <title>Full genome of DAOMC 229536 Phialocephala scopiformis, a fungal endophyte of spruce producing the potent anti-insectan compound rugulosin.</title>
        <authorList>
            <consortium name="DOE Joint Genome Institute"/>
            <person name="Walker A.K."/>
            <person name="Frasz S.L."/>
            <person name="Seifert K.A."/>
            <person name="Miller J.D."/>
            <person name="Mondo S.J."/>
            <person name="Labutti K."/>
            <person name="Lipzen A."/>
            <person name="Dockter R."/>
            <person name="Kennedy M."/>
            <person name="Grigoriev I.V."/>
            <person name="Spatafora J.W."/>
        </authorList>
    </citation>
    <scope>NUCLEOTIDE SEQUENCE [LARGE SCALE GENOMIC DNA]</scope>
    <source>
        <strain evidence="2 3">CBS 120377</strain>
    </source>
</reference>
<dbReference type="OrthoDB" id="10381747at2759"/>